<protein>
    <submittedName>
        <fullName evidence="3">Uncharacterized protein</fullName>
    </submittedName>
</protein>
<keyword evidence="4" id="KW-1185">Reference proteome</keyword>
<dbReference type="Proteomes" id="UP000002573">
    <property type="component" value="Chromosome"/>
</dbReference>
<evidence type="ECO:0000313" key="3">
    <source>
        <dbReference type="EMBL" id="ADI31508.1"/>
    </source>
</evidence>
<proteinExistence type="predicted"/>
<keyword evidence="2" id="KW-1133">Transmembrane helix</keyword>
<dbReference type="eggNOG" id="arCOG11061">
    <property type="taxonomic scope" value="Archaea"/>
</dbReference>
<evidence type="ECO:0000313" key="4">
    <source>
        <dbReference type="Proteomes" id="UP000002573"/>
    </source>
</evidence>
<dbReference type="EMBL" id="CP002051">
    <property type="protein sequence ID" value="ADI31508.1"/>
    <property type="molecule type" value="Genomic_DNA"/>
</dbReference>
<dbReference type="HOGENOM" id="CLU_1014179_0_0_2"/>
<reference evidence="3 4" key="2">
    <citation type="journal article" date="2011" name="Stand. Genomic Sci.">
        <title>Complete genome sequence of Staphylothermus hellenicus P8.</title>
        <authorList>
            <person name="Anderson I."/>
            <person name="Wirth R."/>
            <person name="Lucas S."/>
            <person name="Copeland A."/>
            <person name="Lapidus A."/>
            <person name="Cheng J.F."/>
            <person name="Goodwin L."/>
            <person name="Pitluck S."/>
            <person name="Davenport K."/>
            <person name="Detter J.C."/>
            <person name="Han C."/>
            <person name="Tapia R."/>
            <person name="Land M."/>
            <person name="Hauser L."/>
            <person name="Pati A."/>
            <person name="Mikhailova N."/>
            <person name="Woyke T."/>
            <person name="Klenk H.P."/>
            <person name="Kyrpides N."/>
            <person name="Ivanova N."/>
        </authorList>
    </citation>
    <scope>NUCLEOTIDE SEQUENCE [LARGE SCALE GENOMIC DNA]</scope>
    <source>
        <strain evidence="4">DSM 12710 / JCM 10830 / BK20S6-10-b1 / P8</strain>
    </source>
</reference>
<dbReference type="KEGG" id="shc:Shell_0376"/>
<dbReference type="AlphaFoldDB" id="D7DBG1"/>
<dbReference type="OrthoDB" id="380434at2157"/>
<feature type="transmembrane region" description="Helical" evidence="2">
    <location>
        <begin position="253"/>
        <end position="272"/>
    </location>
</feature>
<reference evidence="4" key="1">
    <citation type="submission" date="2010-05" db="EMBL/GenBank/DDBJ databases">
        <title>Complete sequence of Staphylothermus hellenicus DSM 12710.</title>
        <authorList>
            <consortium name="US DOE Joint Genome Institute"/>
            <person name="Lucas S."/>
            <person name="Copeland A."/>
            <person name="Lapidus A."/>
            <person name="Cheng J.-F."/>
            <person name="Bruce D."/>
            <person name="Goodwin L."/>
            <person name="Pitluck S."/>
            <person name="Davenport K."/>
            <person name="Detter J.C."/>
            <person name="Han C."/>
            <person name="Tapia R."/>
            <person name="Larimer F."/>
            <person name="Land M."/>
            <person name="Hauser L."/>
            <person name="Kyrpides N."/>
            <person name="Mikhailova N."/>
            <person name="Anderson I.J."/>
            <person name="Woyke T."/>
        </authorList>
    </citation>
    <scope>NUCLEOTIDE SEQUENCE [LARGE SCALE GENOMIC DNA]</scope>
    <source>
        <strain evidence="4">DSM 12710 / JCM 10830 / BK20S6-10-b1 / P8</strain>
    </source>
</reference>
<dbReference type="STRING" id="591019.Shell_0376"/>
<keyword evidence="2" id="KW-0812">Transmembrane</keyword>
<gene>
    <name evidence="3" type="ordered locus">Shell_0376</name>
</gene>
<keyword evidence="2" id="KW-0472">Membrane</keyword>
<name>D7DBG1_STAHD</name>
<dbReference type="GeneID" id="9233665"/>
<evidence type="ECO:0000256" key="1">
    <source>
        <dbReference type="SAM" id="MobiDB-lite"/>
    </source>
</evidence>
<dbReference type="RefSeq" id="WP_013142706.1">
    <property type="nucleotide sequence ID" value="NC_014205.1"/>
</dbReference>
<evidence type="ECO:0000256" key="2">
    <source>
        <dbReference type="SAM" id="Phobius"/>
    </source>
</evidence>
<organism evidence="3 4">
    <name type="scientific">Staphylothermus hellenicus (strain DSM 12710 / JCM 10830 / BK20S6-10-b1 / P8)</name>
    <dbReference type="NCBI Taxonomy" id="591019"/>
    <lineage>
        <taxon>Archaea</taxon>
        <taxon>Thermoproteota</taxon>
        <taxon>Thermoprotei</taxon>
        <taxon>Desulfurococcales</taxon>
        <taxon>Desulfurococcaceae</taxon>
        <taxon>Staphylothermus</taxon>
    </lineage>
</organism>
<feature type="region of interest" description="Disordered" evidence="1">
    <location>
        <begin position="198"/>
        <end position="244"/>
    </location>
</feature>
<sequence>MSRSAVFALLIIVFLVLGTSIYCNAQNMDDNVRGISIKIVYDPYMDYGIVTYEILFSKTMENTIIDLPLVADNINDIINVTGSEGQVFPYTYINENTSISILINNTDTLIITYEISGFMDEVGIDAYSGILDLSLLSGMNVSVEIVLPSVFNVSTEPRSSYVEYDDGLTIIKINNPGIYAVYVEKSLLATTTTISPPTTTTTPAPLSSITSTTTTTTTTPSTTTVSSHSMTTTTSPTSPNTVSPRETVGLSPFMIGLIIAVIVIIVLIALLLRR</sequence>
<accession>D7DBG1</accession>